<dbReference type="AlphaFoldDB" id="A0A1Y1XK97"/>
<organism evidence="2 3">
    <name type="scientific">Anaeromyces robustus</name>
    <dbReference type="NCBI Taxonomy" id="1754192"/>
    <lineage>
        <taxon>Eukaryota</taxon>
        <taxon>Fungi</taxon>
        <taxon>Fungi incertae sedis</taxon>
        <taxon>Chytridiomycota</taxon>
        <taxon>Chytridiomycota incertae sedis</taxon>
        <taxon>Neocallimastigomycetes</taxon>
        <taxon>Neocallimastigales</taxon>
        <taxon>Neocallimastigaceae</taxon>
        <taxon>Anaeromyces</taxon>
    </lineage>
</organism>
<evidence type="ECO:0000256" key="1">
    <source>
        <dbReference type="ARBA" id="ARBA00005437"/>
    </source>
</evidence>
<dbReference type="InterPro" id="IPR038595">
    <property type="entry name" value="LOR_sf"/>
</dbReference>
<dbReference type="Gene3D" id="2.40.160.200">
    <property type="entry name" value="LURP1-related"/>
    <property type="match status" value="1"/>
</dbReference>
<evidence type="ECO:0000313" key="3">
    <source>
        <dbReference type="Proteomes" id="UP000193944"/>
    </source>
</evidence>
<dbReference type="SUPFAM" id="SSF54518">
    <property type="entry name" value="Tubby C-terminal domain-like"/>
    <property type="match status" value="1"/>
</dbReference>
<dbReference type="Pfam" id="PF04525">
    <property type="entry name" value="LOR"/>
    <property type="match status" value="1"/>
</dbReference>
<evidence type="ECO:0000313" key="2">
    <source>
        <dbReference type="EMBL" id="ORX86178.1"/>
    </source>
</evidence>
<accession>A0A1Y1XK97</accession>
<proteinExistence type="inferred from homology"/>
<sequence length="212" mass="24299">MLSYYTELVNKPISSPGTEILVTDNQYILLKPSINYLQEKQGVFSKPEYTIKNKDGEEIYKCKEKTKNMKNVKLISNLKDVSLLVIRDGTSSYMEICDGTNDKKIYATISTKNTIESEKYTINFYNQVSEKNETLYMNCDSTYRSCGIFYGKETDGSPLICKIIQMKSKSMFNNKTNYSIEIASGVDSLFMMGLAICLIEMKNLYQMDLMDD</sequence>
<reference evidence="2 3" key="1">
    <citation type="submission" date="2016-08" db="EMBL/GenBank/DDBJ databases">
        <title>A Parts List for Fungal Cellulosomes Revealed by Comparative Genomics.</title>
        <authorList>
            <consortium name="DOE Joint Genome Institute"/>
            <person name="Haitjema C.H."/>
            <person name="Gilmore S.P."/>
            <person name="Henske J.K."/>
            <person name="Solomon K.V."/>
            <person name="De Groot R."/>
            <person name="Kuo A."/>
            <person name="Mondo S.J."/>
            <person name="Salamov A.A."/>
            <person name="Labutti K."/>
            <person name="Zhao Z."/>
            <person name="Chiniquy J."/>
            <person name="Barry K."/>
            <person name="Brewer H.M."/>
            <person name="Purvine S.O."/>
            <person name="Wright A.T."/>
            <person name="Boxma B."/>
            <person name="Van Alen T."/>
            <person name="Hackstein J.H."/>
            <person name="Baker S.E."/>
            <person name="Grigoriev I.V."/>
            <person name="O'Malley M.A."/>
        </authorList>
    </citation>
    <scope>NUCLEOTIDE SEQUENCE [LARGE SCALE GENOMIC DNA]</scope>
    <source>
        <strain evidence="2 3">S4</strain>
    </source>
</reference>
<dbReference type="OrthoDB" id="2140842at2759"/>
<evidence type="ECO:0008006" key="4">
    <source>
        <dbReference type="Google" id="ProtNLM"/>
    </source>
</evidence>
<dbReference type="Proteomes" id="UP000193944">
    <property type="component" value="Unassembled WGS sequence"/>
</dbReference>
<dbReference type="InterPro" id="IPR007612">
    <property type="entry name" value="LOR"/>
</dbReference>
<dbReference type="EMBL" id="MCFG01000024">
    <property type="protein sequence ID" value="ORX86178.1"/>
    <property type="molecule type" value="Genomic_DNA"/>
</dbReference>
<comment type="caution">
    <text evidence="2">The sequence shown here is derived from an EMBL/GenBank/DDBJ whole genome shotgun (WGS) entry which is preliminary data.</text>
</comment>
<reference evidence="2 3" key="2">
    <citation type="submission" date="2016-08" db="EMBL/GenBank/DDBJ databases">
        <title>Pervasive Adenine N6-methylation of Active Genes in Fungi.</title>
        <authorList>
            <consortium name="DOE Joint Genome Institute"/>
            <person name="Mondo S.J."/>
            <person name="Dannebaum R.O."/>
            <person name="Kuo R.C."/>
            <person name="Labutti K."/>
            <person name="Haridas S."/>
            <person name="Kuo A."/>
            <person name="Salamov A."/>
            <person name="Ahrendt S.R."/>
            <person name="Lipzen A."/>
            <person name="Sullivan W."/>
            <person name="Andreopoulos W.B."/>
            <person name="Clum A."/>
            <person name="Lindquist E."/>
            <person name="Daum C."/>
            <person name="Ramamoorthy G.K."/>
            <person name="Gryganskyi A."/>
            <person name="Culley D."/>
            <person name="Magnuson J.K."/>
            <person name="James T.Y."/>
            <person name="O'Malley M.A."/>
            <person name="Stajich J.E."/>
            <person name="Spatafora J.W."/>
            <person name="Visel A."/>
            <person name="Grigoriev I.V."/>
        </authorList>
    </citation>
    <scope>NUCLEOTIDE SEQUENCE [LARGE SCALE GENOMIC DNA]</scope>
    <source>
        <strain evidence="2 3">S4</strain>
    </source>
</reference>
<dbReference type="InterPro" id="IPR025659">
    <property type="entry name" value="Tubby-like_C"/>
</dbReference>
<protein>
    <recommendedName>
        <fullName evidence="4">Tubby C-terminal domain-containing protein</fullName>
    </recommendedName>
</protein>
<gene>
    <name evidence="2" type="ORF">BCR32DRAFT_265134</name>
</gene>
<comment type="similarity">
    <text evidence="1">Belongs to the LOR family.</text>
</comment>
<keyword evidence="3" id="KW-1185">Reference proteome</keyword>
<name>A0A1Y1XK97_9FUNG</name>